<evidence type="ECO:0000256" key="2">
    <source>
        <dbReference type="ARBA" id="ARBA00022605"/>
    </source>
</evidence>
<keyword evidence="4 9" id="KW-0808">Transferase</keyword>
<dbReference type="HAMAP" id="MF_00211">
    <property type="entry name" value="TrpD"/>
    <property type="match status" value="1"/>
</dbReference>
<dbReference type="OrthoDB" id="9806430at2"/>
<evidence type="ECO:0000256" key="5">
    <source>
        <dbReference type="ARBA" id="ARBA00022822"/>
    </source>
</evidence>
<dbReference type="InterPro" id="IPR005940">
    <property type="entry name" value="Anthranilate_Pribosyl_Tfrase"/>
</dbReference>
<organism evidence="13 14">
    <name type="scientific">Helicobacter mehlei</name>
    <dbReference type="NCBI Taxonomy" id="2316080"/>
    <lineage>
        <taxon>Bacteria</taxon>
        <taxon>Pseudomonadati</taxon>
        <taxon>Campylobacterota</taxon>
        <taxon>Epsilonproteobacteria</taxon>
        <taxon>Campylobacterales</taxon>
        <taxon>Helicobacteraceae</taxon>
        <taxon>Helicobacter</taxon>
    </lineage>
</organism>
<comment type="catalytic activity">
    <reaction evidence="7 9">
        <text>N-(5-phospho-beta-D-ribosyl)anthranilate + diphosphate = 5-phospho-alpha-D-ribose 1-diphosphate + anthranilate</text>
        <dbReference type="Rhea" id="RHEA:11768"/>
        <dbReference type="ChEBI" id="CHEBI:16567"/>
        <dbReference type="ChEBI" id="CHEBI:18277"/>
        <dbReference type="ChEBI" id="CHEBI:33019"/>
        <dbReference type="ChEBI" id="CHEBI:58017"/>
        <dbReference type="EC" id="2.4.2.18"/>
    </reaction>
</comment>
<dbReference type="Gene3D" id="3.40.1030.10">
    <property type="entry name" value="Nucleoside phosphorylase/phosphoribosyltransferase catalytic domain"/>
    <property type="match status" value="1"/>
</dbReference>
<feature type="binding site" evidence="9">
    <location>
        <position position="84"/>
    </location>
    <ligand>
        <name>5-phospho-alpha-D-ribose 1-diphosphate</name>
        <dbReference type="ChEBI" id="CHEBI:58017"/>
    </ligand>
</feature>
<evidence type="ECO:0000313" key="14">
    <source>
        <dbReference type="Proteomes" id="UP000319322"/>
    </source>
</evidence>
<evidence type="ECO:0000313" key="13">
    <source>
        <dbReference type="EMBL" id="TSA86951.1"/>
    </source>
</evidence>
<comment type="pathway">
    <text evidence="1 9">Amino-acid biosynthesis; L-tryptophan biosynthesis; L-tryptophan from chorismate: step 2/5.</text>
</comment>
<evidence type="ECO:0000259" key="11">
    <source>
        <dbReference type="Pfam" id="PF00591"/>
    </source>
</evidence>
<keyword evidence="5 9" id="KW-0822">Tryptophan biosynthesis</keyword>
<comment type="caution">
    <text evidence="9">Lacks conserved residue(s) required for the propagation of feature annotation.</text>
</comment>
<keyword evidence="10" id="KW-1133">Transmembrane helix</keyword>
<feature type="binding site" evidence="9">
    <location>
        <position position="115"/>
    </location>
    <ligand>
        <name>5-phospho-alpha-D-ribose 1-diphosphate</name>
        <dbReference type="ChEBI" id="CHEBI:58017"/>
    </ligand>
</feature>
<gene>
    <name evidence="9 13" type="primary">trpD</name>
    <name evidence="13" type="ORF">FNE76_00325</name>
</gene>
<comment type="subunit">
    <text evidence="9">Homodimer.</text>
</comment>
<dbReference type="PANTHER" id="PTHR43285:SF2">
    <property type="entry name" value="ANTHRANILATE PHOSPHORIBOSYLTRANSFERASE"/>
    <property type="match status" value="1"/>
</dbReference>
<comment type="similarity">
    <text evidence="9">Belongs to the anthranilate phosphoribosyltransferase family.</text>
</comment>
<dbReference type="InterPro" id="IPR017459">
    <property type="entry name" value="Glycosyl_Trfase_fam3_N_dom"/>
</dbReference>
<dbReference type="InterPro" id="IPR035902">
    <property type="entry name" value="Nuc_phospho_transferase"/>
</dbReference>
<dbReference type="EC" id="2.4.2.18" evidence="9"/>
<dbReference type="FunFam" id="3.40.1030.10:FF:000002">
    <property type="entry name" value="Anthranilate phosphoribosyltransferase"/>
    <property type="match status" value="1"/>
</dbReference>
<feature type="domain" description="Glycosyl transferase family 3 N-terminal" evidence="12">
    <location>
        <begin position="3"/>
        <end position="58"/>
    </location>
</feature>
<dbReference type="InterPro" id="IPR036320">
    <property type="entry name" value="Glycosyl_Trfase_fam3_N_dom_sf"/>
</dbReference>
<dbReference type="Pfam" id="PF00591">
    <property type="entry name" value="Glycos_transf_3"/>
    <property type="match status" value="1"/>
</dbReference>
<feature type="binding site" evidence="9">
    <location>
        <begin position="79"/>
        <end position="80"/>
    </location>
    <ligand>
        <name>5-phospho-alpha-D-ribose 1-diphosphate</name>
        <dbReference type="ChEBI" id="CHEBI:58017"/>
    </ligand>
</feature>
<dbReference type="RefSeq" id="WP_120948198.1">
    <property type="nucleotide sequence ID" value="NZ_QXQP01000003.1"/>
</dbReference>
<evidence type="ECO:0000256" key="1">
    <source>
        <dbReference type="ARBA" id="ARBA00004907"/>
    </source>
</evidence>
<dbReference type="AlphaFoldDB" id="A0A553V411"/>
<dbReference type="NCBIfam" id="TIGR01245">
    <property type="entry name" value="trpD"/>
    <property type="match status" value="1"/>
</dbReference>
<feature type="binding site" evidence="9">
    <location>
        <position position="220"/>
    </location>
    <ligand>
        <name>Mg(2+)</name>
        <dbReference type="ChEBI" id="CHEBI:18420"/>
        <label>1</label>
    </ligand>
</feature>
<reference evidence="13" key="2">
    <citation type="submission" date="2019-07" db="EMBL/GenBank/DDBJ databases">
        <authorList>
            <person name="Papic B."/>
        </authorList>
    </citation>
    <scope>NUCLEOTIDE SEQUENCE [LARGE SCALE GENOMIC DNA]</scope>
    <source>
        <strain evidence="13">L8b</strain>
    </source>
</reference>
<reference evidence="13" key="1">
    <citation type="submission" date="2019-07" db="EMBL/GenBank/DDBJ databases">
        <title>Helicobacter labacensis sp. nov., Helicobacter mehlei sp. nov. and Helicobacter vulpis sp. nov., isolated from gastric mucosa of red fox (Vulpis vulpis).</title>
        <authorList>
            <person name="Kusar D."/>
            <person name="Gruntar I."/>
            <person name="Pate M."/>
            <person name="Zajc U."/>
            <person name="Ocepek M."/>
        </authorList>
    </citation>
    <scope>NUCLEOTIDE SEQUENCE [LARGE SCALE GENOMIC DNA]</scope>
    <source>
        <strain evidence="13">L8b</strain>
    </source>
</reference>
<evidence type="ECO:0000256" key="8">
    <source>
        <dbReference type="ARBA" id="ARBA00061188"/>
    </source>
</evidence>
<evidence type="ECO:0000256" key="3">
    <source>
        <dbReference type="ARBA" id="ARBA00022676"/>
    </source>
</evidence>
<dbReference type="GO" id="GO:0000162">
    <property type="term" value="P:L-tryptophan biosynthetic process"/>
    <property type="evidence" value="ECO:0007669"/>
    <property type="project" value="UniProtKB-UniRule"/>
</dbReference>
<feature type="binding site" evidence="9">
    <location>
        <position position="107"/>
    </location>
    <ligand>
        <name>anthranilate</name>
        <dbReference type="ChEBI" id="CHEBI:16567"/>
        <label>1</label>
    </ligand>
</feature>
<keyword evidence="10" id="KW-0812">Transmembrane</keyword>
<feature type="binding site" evidence="9">
    <location>
        <position position="161"/>
    </location>
    <ligand>
        <name>anthranilate</name>
        <dbReference type="ChEBI" id="CHEBI:16567"/>
        <label>2</label>
    </ligand>
</feature>
<comment type="caution">
    <text evidence="13">The sequence shown here is derived from an EMBL/GenBank/DDBJ whole genome shotgun (WGS) entry which is preliminary data.</text>
</comment>
<feature type="binding site" evidence="9">
    <location>
        <begin position="86"/>
        <end position="89"/>
    </location>
    <ligand>
        <name>5-phospho-alpha-D-ribose 1-diphosphate</name>
        <dbReference type="ChEBI" id="CHEBI:58017"/>
    </ligand>
</feature>
<comment type="function">
    <text evidence="9">Catalyzes the transfer of the phosphoribosyl group of 5-phosphorylribose-1-pyrophosphate (PRPP) to anthranilate to yield N-(5'-phosphoribosyl)-anthranilate (PRA).</text>
</comment>
<keyword evidence="10" id="KW-0472">Membrane</keyword>
<comment type="cofactor">
    <cofactor evidence="9">
        <name>Mg(2+)</name>
        <dbReference type="ChEBI" id="CHEBI:18420"/>
    </cofactor>
    <text evidence="9">Binds 2 magnesium ions per monomer.</text>
</comment>
<keyword evidence="9" id="KW-0460">Magnesium</keyword>
<dbReference type="SUPFAM" id="SSF47648">
    <property type="entry name" value="Nucleoside phosphorylase/phosphoribosyltransferase N-terminal domain"/>
    <property type="match status" value="1"/>
</dbReference>
<evidence type="ECO:0000256" key="6">
    <source>
        <dbReference type="ARBA" id="ARBA00023141"/>
    </source>
</evidence>
<dbReference type="Proteomes" id="UP000319322">
    <property type="component" value="Unassembled WGS sequence"/>
</dbReference>
<feature type="binding site" evidence="9">
    <location>
        <position position="76"/>
    </location>
    <ligand>
        <name>5-phospho-alpha-D-ribose 1-diphosphate</name>
        <dbReference type="ChEBI" id="CHEBI:58017"/>
    </ligand>
</feature>
<dbReference type="PANTHER" id="PTHR43285">
    <property type="entry name" value="ANTHRANILATE PHOSPHORIBOSYLTRANSFERASE"/>
    <property type="match status" value="1"/>
</dbReference>
<evidence type="ECO:0000256" key="10">
    <source>
        <dbReference type="SAM" id="Phobius"/>
    </source>
</evidence>
<dbReference type="EMBL" id="VKGC01000001">
    <property type="protein sequence ID" value="TSA86951.1"/>
    <property type="molecule type" value="Genomic_DNA"/>
</dbReference>
<feature type="transmembrane region" description="Helical" evidence="10">
    <location>
        <begin position="22"/>
        <end position="43"/>
    </location>
</feature>
<sequence length="331" mass="35471">MTEILATLCQHQDLSPKQMQSFLSAIFEGNISPAMLGAILIALKMKPESIEEIASATLFLKTNLPEVAGAFVDNCGTGGDGASSINISTISALLCASMGVKMAKHGNKSSSGRGSADLLEVLGVNIQMHPTQLKNCLEKTNFAFLFAPLYYPSFAQIAPIRKELKVRTLFNLLGPLLNPLPLSAQLLGVYDKSLCLPLASVLQKLGVPRAMVVHTAGVDEIALHGEIHVCELQGSKILEYTLSPQDFGLQAYALEQMISPSLEYSAQVCLEVLQGRGQEAHRAIIAANSAALLVLSGLARDLKEGAALSLEQMHSQKAYQHLQKIVTISHA</sequence>
<feature type="binding site" evidence="9">
    <location>
        <position position="76"/>
    </location>
    <ligand>
        <name>anthranilate</name>
        <dbReference type="ChEBI" id="CHEBI:16567"/>
        <label>1</label>
    </ligand>
</feature>
<evidence type="ECO:0000256" key="9">
    <source>
        <dbReference type="HAMAP-Rule" id="MF_00211"/>
    </source>
</evidence>
<dbReference type="Gene3D" id="1.20.970.10">
    <property type="entry name" value="Transferase, Pyrimidine Nucleoside Phosphorylase, Chain C"/>
    <property type="match status" value="1"/>
</dbReference>
<comment type="similarity">
    <text evidence="8">In the C-terminal section; belongs to the anthranilate phosphoribosyltransferase family.</text>
</comment>
<protein>
    <recommendedName>
        <fullName evidence="9">Anthranilate phosphoribosyltransferase</fullName>
        <ecNumber evidence="9">2.4.2.18</ecNumber>
    </recommendedName>
</protein>
<dbReference type="GO" id="GO:0004048">
    <property type="term" value="F:anthranilate phosphoribosyltransferase activity"/>
    <property type="evidence" value="ECO:0007669"/>
    <property type="project" value="UniProtKB-UniRule"/>
</dbReference>
<dbReference type="SUPFAM" id="SSF52418">
    <property type="entry name" value="Nucleoside phosphorylase/phosphoribosyltransferase catalytic domain"/>
    <property type="match status" value="1"/>
</dbReference>
<name>A0A553V411_9HELI</name>
<feature type="binding site" evidence="9">
    <location>
        <position position="220"/>
    </location>
    <ligand>
        <name>Mg(2+)</name>
        <dbReference type="ChEBI" id="CHEBI:18420"/>
        <label>2</label>
    </ligand>
</feature>
<feature type="binding site" evidence="9">
    <location>
        <position position="88"/>
    </location>
    <ligand>
        <name>Mg(2+)</name>
        <dbReference type="ChEBI" id="CHEBI:18420"/>
        <label>1</label>
    </ligand>
</feature>
<dbReference type="GO" id="GO:0005829">
    <property type="term" value="C:cytosol"/>
    <property type="evidence" value="ECO:0007669"/>
    <property type="project" value="TreeGrafter"/>
</dbReference>
<keyword evidence="2 9" id="KW-0028">Amino-acid biosynthesis</keyword>
<feature type="binding site" evidence="9">
    <location>
        <begin position="104"/>
        <end position="112"/>
    </location>
    <ligand>
        <name>5-phospho-alpha-D-ribose 1-diphosphate</name>
        <dbReference type="ChEBI" id="CHEBI:58017"/>
    </ligand>
</feature>
<dbReference type="UniPathway" id="UPA00035">
    <property type="reaction ID" value="UER00041"/>
</dbReference>
<evidence type="ECO:0000256" key="4">
    <source>
        <dbReference type="ARBA" id="ARBA00022679"/>
    </source>
</evidence>
<dbReference type="GO" id="GO:0000287">
    <property type="term" value="F:magnesium ion binding"/>
    <property type="evidence" value="ECO:0007669"/>
    <property type="project" value="UniProtKB-UniRule"/>
</dbReference>
<keyword evidence="9" id="KW-0479">Metal-binding</keyword>
<feature type="domain" description="Glycosyl transferase family 3" evidence="11">
    <location>
        <begin position="70"/>
        <end position="318"/>
    </location>
</feature>
<evidence type="ECO:0000259" key="12">
    <source>
        <dbReference type="Pfam" id="PF02885"/>
    </source>
</evidence>
<evidence type="ECO:0000256" key="7">
    <source>
        <dbReference type="ARBA" id="ARBA00052328"/>
    </source>
</evidence>
<accession>A0A553V411</accession>
<dbReference type="Pfam" id="PF02885">
    <property type="entry name" value="Glycos_trans_3N"/>
    <property type="match status" value="1"/>
</dbReference>
<keyword evidence="3 9" id="KW-0328">Glycosyltransferase</keyword>
<proteinExistence type="inferred from homology"/>
<feature type="binding site" evidence="9">
    <location>
        <position position="219"/>
    </location>
    <ligand>
        <name>Mg(2+)</name>
        <dbReference type="ChEBI" id="CHEBI:18420"/>
        <label>2</label>
    </ligand>
</feature>
<keyword evidence="14" id="KW-1185">Reference proteome</keyword>
<keyword evidence="6 9" id="KW-0057">Aromatic amino acid biosynthesis</keyword>
<dbReference type="InterPro" id="IPR000312">
    <property type="entry name" value="Glycosyl_Trfase_fam3"/>
</dbReference>